<protein>
    <submittedName>
        <fullName evidence="5">Arylsulfatase</fullName>
        <ecNumber evidence="5">3.1.6.1</ecNumber>
    </submittedName>
</protein>
<name>A0A517NLX5_9BACT</name>
<dbReference type="GO" id="GO:0005509">
    <property type="term" value="F:calcium ion binding"/>
    <property type="evidence" value="ECO:0007669"/>
    <property type="project" value="InterPro"/>
</dbReference>
<proteinExistence type="predicted"/>
<dbReference type="InterPro" id="IPR011049">
    <property type="entry name" value="Serralysin-like_metalloprot_C"/>
</dbReference>
<keyword evidence="6" id="KW-1185">Reference proteome</keyword>
<dbReference type="InterPro" id="IPR001343">
    <property type="entry name" value="Hemolysn_Ca-bd"/>
</dbReference>
<dbReference type="GO" id="GO:0004065">
    <property type="term" value="F:arylsulfatase activity"/>
    <property type="evidence" value="ECO:0007669"/>
    <property type="project" value="UniProtKB-EC"/>
</dbReference>
<dbReference type="SUPFAM" id="SSF53649">
    <property type="entry name" value="Alkaline phosphatase-like"/>
    <property type="match status" value="1"/>
</dbReference>
<feature type="domain" description="Sulfatase N-terminal" evidence="4">
    <location>
        <begin position="43"/>
        <end position="372"/>
    </location>
</feature>
<dbReference type="PRINTS" id="PR00313">
    <property type="entry name" value="CABNDNGRPT"/>
</dbReference>
<dbReference type="SUPFAM" id="SSF51120">
    <property type="entry name" value="beta-Roll"/>
    <property type="match status" value="3"/>
</dbReference>
<accession>A0A517NLX5</accession>
<dbReference type="Pfam" id="PF00353">
    <property type="entry name" value="HemolysinCabind"/>
    <property type="match status" value="4"/>
</dbReference>
<reference evidence="5 6" key="1">
    <citation type="submission" date="2019-02" db="EMBL/GenBank/DDBJ databases">
        <title>Deep-cultivation of Planctomycetes and their phenomic and genomic characterization uncovers novel biology.</title>
        <authorList>
            <person name="Wiegand S."/>
            <person name="Jogler M."/>
            <person name="Boedeker C."/>
            <person name="Pinto D."/>
            <person name="Vollmers J."/>
            <person name="Rivas-Marin E."/>
            <person name="Kohn T."/>
            <person name="Peeters S.H."/>
            <person name="Heuer A."/>
            <person name="Rast P."/>
            <person name="Oberbeckmann S."/>
            <person name="Bunk B."/>
            <person name="Jeske O."/>
            <person name="Meyerdierks A."/>
            <person name="Storesund J.E."/>
            <person name="Kallscheuer N."/>
            <person name="Luecker S."/>
            <person name="Lage O.M."/>
            <person name="Pohl T."/>
            <person name="Merkel B.J."/>
            <person name="Hornburger P."/>
            <person name="Mueller R.-W."/>
            <person name="Bruemmer F."/>
            <person name="Labrenz M."/>
            <person name="Spormann A.M."/>
            <person name="Op den Camp H."/>
            <person name="Overmann J."/>
            <person name="Amann R."/>
            <person name="Jetten M.S.M."/>
            <person name="Mascher T."/>
            <person name="Medema M.H."/>
            <person name="Devos D.P."/>
            <person name="Kaster A.-K."/>
            <person name="Ovreas L."/>
            <person name="Rohde M."/>
            <person name="Galperin M.Y."/>
            <person name="Jogler C."/>
        </authorList>
    </citation>
    <scope>NUCLEOTIDE SEQUENCE [LARGE SCALE GENOMIC DNA]</scope>
    <source>
        <strain evidence="5 6">K23_9</strain>
    </source>
</reference>
<dbReference type="PANTHER" id="PTHR45953:SF1">
    <property type="entry name" value="IDURONATE 2-SULFATASE"/>
    <property type="match status" value="1"/>
</dbReference>
<evidence type="ECO:0000313" key="6">
    <source>
        <dbReference type="Proteomes" id="UP000319817"/>
    </source>
</evidence>
<dbReference type="InterPro" id="IPR000917">
    <property type="entry name" value="Sulfatase_N"/>
</dbReference>
<dbReference type="EC" id="3.1.6.1" evidence="5"/>
<keyword evidence="2 5" id="KW-0378">Hydrolase</keyword>
<dbReference type="Gene3D" id="2.150.10.10">
    <property type="entry name" value="Serralysin-like metalloprotease, C-terminal"/>
    <property type="match status" value="3"/>
</dbReference>
<dbReference type="RefSeq" id="WP_145415731.1">
    <property type="nucleotide sequence ID" value="NZ_CP036526.1"/>
</dbReference>
<evidence type="ECO:0000256" key="3">
    <source>
        <dbReference type="SAM" id="MobiDB-lite"/>
    </source>
</evidence>
<feature type="compositionally biased region" description="Acidic residues" evidence="3">
    <location>
        <begin position="844"/>
        <end position="855"/>
    </location>
</feature>
<dbReference type="PROSITE" id="PS00330">
    <property type="entry name" value="HEMOLYSIN_CALCIUM"/>
    <property type="match status" value="2"/>
</dbReference>
<dbReference type="EMBL" id="CP036526">
    <property type="protein sequence ID" value="QDT08137.1"/>
    <property type="molecule type" value="Genomic_DNA"/>
</dbReference>
<dbReference type="InterPro" id="IPR018511">
    <property type="entry name" value="Hemolysin-typ_Ca-bd_CS"/>
</dbReference>
<evidence type="ECO:0000313" key="5">
    <source>
        <dbReference type="EMBL" id="QDT08137.1"/>
    </source>
</evidence>
<evidence type="ECO:0000256" key="2">
    <source>
        <dbReference type="ARBA" id="ARBA00022801"/>
    </source>
</evidence>
<evidence type="ECO:0000256" key="1">
    <source>
        <dbReference type="ARBA" id="ARBA00022723"/>
    </source>
</evidence>
<dbReference type="GO" id="GO:0005737">
    <property type="term" value="C:cytoplasm"/>
    <property type="evidence" value="ECO:0007669"/>
    <property type="project" value="TreeGrafter"/>
</dbReference>
<dbReference type="OrthoDB" id="9782218at2"/>
<dbReference type="Gene3D" id="3.40.720.10">
    <property type="entry name" value="Alkaline Phosphatase, subunit A"/>
    <property type="match status" value="1"/>
</dbReference>
<dbReference type="Pfam" id="PF00884">
    <property type="entry name" value="Sulfatase"/>
    <property type="match status" value="1"/>
</dbReference>
<gene>
    <name evidence="5" type="ORF">K239x_00690</name>
</gene>
<feature type="region of interest" description="Disordered" evidence="3">
    <location>
        <begin position="815"/>
        <end position="874"/>
    </location>
</feature>
<sequence>MYCNSLLQQIVRDGFHFVFLIAACLATSTWSTVIAQSPEQRPIIAIVVDDLFAYDHYRNTFGVELLTPHLDRLSSRGATFANAYAPIPVCNGSRAATMTGLSPFRTKLHMASPTQWNELVPIEQNWVSAMGAAGYHTAGVGKVFHNSANAVYRDIFESIYDQFRFEPGVLVKTDPGRIANALAAGKSIKDQRYTNWAVQKIQNHRADQRPLLLTVGLVRPHRPFVVPQEYFDLYPQSEIVLPQDTEGDLADVSEFYKSFRLQDGYHSHLVNNGWTKEFVQGYLASITFADAQIGRILDAIDGNLALADATIVFWSDNGFELGHKRTYNKFTLWEASSNVPLIVVDPSATPGSVNETPVSLLDIFPTMLELAGETIPSALDGHSLLDVIENPGNHDDDAVIMTMIGSIAIRWKELRLIKYNDGTIELYNSVRDRLSRRNISTLGVHSLTTIPNLLERMKQVVAQQGGVFDGQSAVVNGTSGDDALMVNGLQDVYGGDGDDLYFLADGGNAIEAVGGGYDRVVFADFDFTIPDHVEYVRNHTYANGRTFRVHGNDFGNEIYIASAKADVSAAGGDDVIDLGFGFHLADAGAGNDLIVCQGRADLFAGGSEGDAIICGIQSDTVWGDKAIEPDPPGAALQTEGDLIIADGVSPIDLLNADMKYRLGNLTNEAGYSLSTEALRKAVDVLPKRYQAFTVDASRGAADLIHAGLGNDLVFAQGGDDDVHAGKGDDRVHGGDGNDRVHGEEGADLLYGGEGNDWLSGNVGDDRLYGEAGHDSLLGGSGNDRMFADDGNDVIHGQSGDDVLLGGHGNDRLLGGVGNDQLVGHPGSDDLMGNAGNDQLSGGTGDDDMDGGEGDDQLAGGPGRDYLKGGPGNDSLSGGVGPDCFVIMSSFGNDMIDDFSAVDELVVTSPAYTSSAQIMNVAVQDGDDVLIGTAGYSVRVLNTTLAVVSSRITIQ</sequence>
<evidence type="ECO:0000259" key="4">
    <source>
        <dbReference type="Pfam" id="PF00884"/>
    </source>
</evidence>
<dbReference type="InterPro" id="IPR017850">
    <property type="entry name" value="Alkaline_phosphatase_core_sf"/>
</dbReference>
<dbReference type="AlphaFoldDB" id="A0A517NLX5"/>
<dbReference type="PANTHER" id="PTHR45953">
    <property type="entry name" value="IDURONATE 2-SULFATASE"/>
    <property type="match status" value="1"/>
</dbReference>
<keyword evidence="1" id="KW-0479">Metal-binding</keyword>
<organism evidence="5 6">
    <name type="scientific">Stieleria marina</name>
    <dbReference type="NCBI Taxonomy" id="1930275"/>
    <lineage>
        <taxon>Bacteria</taxon>
        <taxon>Pseudomonadati</taxon>
        <taxon>Planctomycetota</taxon>
        <taxon>Planctomycetia</taxon>
        <taxon>Pirellulales</taxon>
        <taxon>Pirellulaceae</taxon>
        <taxon>Stieleria</taxon>
    </lineage>
</organism>
<dbReference type="Proteomes" id="UP000319817">
    <property type="component" value="Chromosome"/>
</dbReference>